<dbReference type="InterPro" id="IPR011604">
    <property type="entry name" value="PDDEXK-like_dom_sf"/>
</dbReference>
<feature type="region of interest" description="DNA-binding and helicase activity, interacts with RecC" evidence="15">
    <location>
        <begin position="1"/>
        <end position="885"/>
    </location>
</feature>
<comment type="catalytic activity">
    <reaction evidence="14 15">
        <text>ATP + H2O = ADP + phosphate + H(+)</text>
        <dbReference type="Rhea" id="RHEA:13065"/>
        <dbReference type="ChEBI" id="CHEBI:15377"/>
        <dbReference type="ChEBI" id="CHEBI:15378"/>
        <dbReference type="ChEBI" id="CHEBI:30616"/>
        <dbReference type="ChEBI" id="CHEBI:43474"/>
        <dbReference type="ChEBI" id="CHEBI:456216"/>
        <dbReference type="EC" id="5.6.2.4"/>
    </reaction>
</comment>
<evidence type="ECO:0000256" key="12">
    <source>
        <dbReference type="ARBA" id="ARBA00023235"/>
    </source>
</evidence>
<reference evidence="19 20" key="1">
    <citation type="submission" date="2014-06" db="EMBL/GenBank/DDBJ databases">
        <title>Draft genome sequence of Idiomarina sp. MCCC 1A10513.</title>
        <authorList>
            <person name="Du J."/>
            <person name="Lai Q."/>
            <person name="Shao Z."/>
        </authorList>
    </citation>
    <scope>NUCLEOTIDE SEQUENCE [LARGE SCALE GENOMIC DNA]</scope>
    <source>
        <strain evidence="19 20">MCCC 1A10513</strain>
    </source>
</reference>
<keyword evidence="1 15" id="KW-0540">Nuclease</keyword>
<dbReference type="PANTHER" id="PTHR11070:SF23">
    <property type="entry name" value="RECBCD ENZYME SUBUNIT RECB"/>
    <property type="match status" value="1"/>
</dbReference>
<dbReference type="EC" id="3.1.11.5" evidence="15"/>
<keyword evidence="12 15" id="KW-0413">Isomerase</keyword>
<dbReference type="EC" id="5.6.2.4" evidence="15"/>
<keyword evidence="3 15" id="KW-0547">Nucleotide-binding</keyword>
<keyword evidence="10 15" id="KW-0238">DNA-binding</keyword>
<dbReference type="GO" id="GO:0003677">
    <property type="term" value="F:DNA binding"/>
    <property type="evidence" value="ECO:0007669"/>
    <property type="project" value="UniProtKB-UniRule"/>
</dbReference>
<dbReference type="STRING" id="1517416.IDAT_04190"/>
<evidence type="ECO:0000256" key="7">
    <source>
        <dbReference type="ARBA" id="ARBA00022839"/>
    </source>
</evidence>
<keyword evidence="2 15" id="KW-0479">Metal-binding</keyword>
<comment type="catalytic activity">
    <reaction evidence="15">
        <text>Exonucleolytic cleavage (in the presence of ATP) in either 5'- to 3'- or 3'- to 5'-direction to yield 5'-phosphooligonucleotides.</text>
        <dbReference type="EC" id="3.1.11.5"/>
    </reaction>
</comment>
<evidence type="ECO:0000256" key="1">
    <source>
        <dbReference type="ARBA" id="ARBA00022722"/>
    </source>
</evidence>
<organism evidence="19 20">
    <name type="scientific">Pseudidiomarina atlantica</name>
    <dbReference type="NCBI Taxonomy" id="1517416"/>
    <lineage>
        <taxon>Bacteria</taxon>
        <taxon>Pseudomonadati</taxon>
        <taxon>Pseudomonadota</taxon>
        <taxon>Gammaproteobacteria</taxon>
        <taxon>Alteromonadales</taxon>
        <taxon>Idiomarinaceae</taxon>
        <taxon>Pseudidiomarina</taxon>
    </lineage>
</organism>
<evidence type="ECO:0000256" key="14">
    <source>
        <dbReference type="ARBA" id="ARBA00048988"/>
    </source>
</evidence>
<dbReference type="HAMAP" id="MF_01485">
    <property type="entry name" value="RecB"/>
    <property type="match status" value="1"/>
</dbReference>
<keyword evidence="7 15" id="KW-0269">Exonuclease</keyword>
<dbReference type="AlphaFoldDB" id="A0A094L3J8"/>
<feature type="region of interest" description="Nuclease activity, interacts with RecD and RecA" evidence="15">
    <location>
        <begin position="938"/>
        <end position="1228"/>
    </location>
</feature>
<dbReference type="InterPro" id="IPR027417">
    <property type="entry name" value="P-loop_NTPase"/>
</dbReference>
<feature type="binding site" evidence="15">
    <location>
        <position position="1119"/>
    </location>
    <ligand>
        <name>Mg(2+)</name>
        <dbReference type="ChEBI" id="CHEBI:18420"/>
    </ligand>
</feature>
<dbReference type="Pfam" id="PF00580">
    <property type="entry name" value="UvrD-helicase"/>
    <property type="match status" value="1"/>
</dbReference>
<comment type="catalytic activity">
    <reaction evidence="13 15">
        <text>Couples ATP hydrolysis with the unwinding of duplex DNA by translocating in the 3'-5' direction.</text>
        <dbReference type="EC" id="5.6.2.4"/>
    </reaction>
</comment>
<dbReference type="InterPro" id="IPR011335">
    <property type="entry name" value="Restrct_endonuc-II-like"/>
</dbReference>
<comment type="similarity">
    <text evidence="15">Belongs to the helicase family. UvrD subfamily.</text>
</comment>
<dbReference type="RefSeq" id="WP_034730934.1">
    <property type="nucleotide sequence ID" value="NZ_JPIN01000004.1"/>
</dbReference>
<dbReference type="InterPro" id="IPR000212">
    <property type="entry name" value="DNA_helicase_UvrD/REP"/>
</dbReference>
<keyword evidence="4 15" id="KW-0227">DNA damage</keyword>
<evidence type="ECO:0000256" key="11">
    <source>
        <dbReference type="ARBA" id="ARBA00023204"/>
    </source>
</evidence>
<dbReference type="Gene3D" id="1.10.3170.10">
    <property type="entry name" value="Recbcd, chain B, domain 2"/>
    <property type="match status" value="1"/>
</dbReference>
<proteinExistence type="inferred from homology"/>
<dbReference type="Proteomes" id="UP000053718">
    <property type="component" value="Unassembled WGS sequence"/>
</dbReference>
<evidence type="ECO:0000259" key="18">
    <source>
        <dbReference type="PROSITE" id="PS51217"/>
    </source>
</evidence>
<name>A0A094L3J8_9GAMM</name>
<comment type="domain">
    <text evidence="15">The C-terminal domain has nuclease activity and interacts with RecD. It interacts with RecA, facilitating its loading onto ssDNA.</text>
</comment>
<feature type="domain" description="UvrD-like helicase C-terminal" evidence="18">
    <location>
        <begin position="517"/>
        <end position="786"/>
    </location>
</feature>
<accession>A0A094L3J8</accession>
<dbReference type="SUPFAM" id="SSF52540">
    <property type="entry name" value="P-loop containing nucleoside triphosphate hydrolases"/>
    <property type="match status" value="1"/>
</dbReference>
<dbReference type="Gene3D" id="3.90.320.10">
    <property type="match status" value="1"/>
</dbReference>
<evidence type="ECO:0000256" key="15">
    <source>
        <dbReference type="HAMAP-Rule" id="MF_01485"/>
    </source>
</evidence>
<evidence type="ECO:0000256" key="4">
    <source>
        <dbReference type="ARBA" id="ARBA00022763"/>
    </source>
</evidence>
<dbReference type="PANTHER" id="PTHR11070">
    <property type="entry name" value="UVRD / RECB / PCRA DNA HELICASE FAMILY MEMBER"/>
    <property type="match status" value="1"/>
</dbReference>
<dbReference type="GO" id="GO:0005829">
    <property type="term" value="C:cytosol"/>
    <property type="evidence" value="ECO:0007669"/>
    <property type="project" value="TreeGrafter"/>
</dbReference>
<keyword evidence="9 15" id="KW-0460">Magnesium</keyword>
<protein>
    <recommendedName>
        <fullName evidence="15">RecBCD enzyme subunit RecB</fullName>
        <ecNumber evidence="15">3.1.11.5</ecNumber>
        <ecNumber evidence="15">5.6.2.4</ecNumber>
    </recommendedName>
    <alternativeName>
        <fullName evidence="15">DNA 3'-5' helicase subunit RecB</fullName>
    </alternativeName>
    <alternativeName>
        <fullName evidence="15">Exonuclease V subunit RecB</fullName>
        <shortName evidence="15">ExoV subunit RecB</shortName>
    </alternativeName>
    <alternativeName>
        <fullName evidence="15">Helicase/nuclease RecBCD subunit RecB</fullName>
    </alternativeName>
</protein>
<dbReference type="PROSITE" id="PS51217">
    <property type="entry name" value="UVRD_HELICASE_CTER"/>
    <property type="match status" value="1"/>
</dbReference>
<dbReference type="CDD" id="cd22352">
    <property type="entry name" value="RecB_C-like"/>
    <property type="match status" value="1"/>
</dbReference>
<dbReference type="GO" id="GO:0009338">
    <property type="term" value="C:exodeoxyribonuclease V complex"/>
    <property type="evidence" value="ECO:0007669"/>
    <property type="project" value="TreeGrafter"/>
</dbReference>
<dbReference type="Pfam" id="PF13361">
    <property type="entry name" value="UvrD_C"/>
    <property type="match status" value="1"/>
</dbReference>
<keyword evidence="5 15" id="KW-0378">Hydrolase</keyword>
<dbReference type="GO" id="GO:0000287">
    <property type="term" value="F:magnesium ion binding"/>
    <property type="evidence" value="ECO:0007669"/>
    <property type="project" value="UniProtKB-UniRule"/>
</dbReference>
<evidence type="ECO:0000256" key="3">
    <source>
        <dbReference type="ARBA" id="ARBA00022741"/>
    </source>
</evidence>
<comment type="subunit">
    <text evidence="15">Heterotrimer of RecB, RecC and RecD. All subunits contribute to DNA-binding. Interacts with RecA.</text>
</comment>
<evidence type="ECO:0000256" key="5">
    <source>
        <dbReference type="ARBA" id="ARBA00022801"/>
    </source>
</evidence>
<feature type="binding site" evidence="16">
    <location>
        <begin position="23"/>
        <end position="30"/>
    </location>
    <ligand>
        <name>ATP</name>
        <dbReference type="ChEBI" id="CHEBI:30616"/>
    </ligand>
</feature>
<dbReference type="InterPro" id="IPR014016">
    <property type="entry name" value="UvrD-like_ATP-bd"/>
</dbReference>
<comment type="miscellaneous">
    <text evidence="15">In the RecBCD complex, RecB has a slow 3'-5' helicase, an exonuclease activity and loads RecA onto ssDNA, RecD has a fast 5'-3' helicase activity, while RecC stimulates the ATPase and processivity of the RecB helicase and contributes to recognition of the Chi site.</text>
</comment>
<evidence type="ECO:0000256" key="6">
    <source>
        <dbReference type="ARBA" id="ARBA00022806"/>
    </source>
</evidence>
<dbReference type="Gene3D" id="1.10.486.10">
    <property type="entry name" value="PCRA, domain 4"/>
    <property type="match status" value="1"/>
</dbReference>
<sequence>MTDPIQALDPLRLPLRGSHLIEASAGTGKTYTIAALYVRLVLGHDADDLQQSSAGARMRLPKEILVVTFTDAATQELRDRIRARLAEAARFFRGDSDTDDSFLRTLREAYAPETWPQQARYLDLAAQQMDEAAVSTIHGWCHRMLSEHAFASGSLFNQVLNTEQSELYLQAAQDYWRRFIASKTSDQLAAYTLMTQQFSSPEALVSRSRELMHVPLDSLADELTAIDAFLTKAQQLRDEFHQTPQWREAYAQFQASFVDSVFAKKQVDGRKLRVDWLNNWLQKLEQWLQLLESAPDSASLLPELPPAGWNRLQPEGLQEAAKVPLPEDALVLPRLLQRLAEAHAALPDPQQQILEHGARWLRERFRELQQQRAEIGFDDMLTRLRDALRGPQGDTLAAQLRQQFPIAMIDEFQDTDPVQYEIFNRIYRIAETPEDHGVFLIGDPKQAIYSFRNADIYTYLEARRATAGRHHTLAKNFRSTTAMVAASNALFAQAEATDQGAFCFKQGDDNPLPFVPVSANGLAHRFYREGSQAPALALATLADDDDLPKQLEGHVAELFAEQITRLLNDSNTGFYDPETDQLQRLQPKDIAVLVNNGHEAQLLRESLRARQVGSVYLSDRQSVFAGTTAEELYILLSACAQPRDPRHLRAVLGCQLLGLELAQLEQISSNEADWEALVQNFFHYHELWERRGVLTTLQQLLHDYEIPAKLLARPNGERELTDYLHLAELLQRQSTLVEGSHGLLRFLAEHIEAAREGSEASNAELQVRLESDAELVQIVTIHKSKGLQYPLVFLPFACAARGDRVNFPCRYHDPDGQLKVALEDSAEVKEQILAERFAEELRKLYVAVTRAQYATFVGVVPFKHQEKSALHYVFEAAERDLNTLAPVPFADDGEVPAAAIAEVEDLATWQGQSLYTPPQAHEAALEVCRMPAQFRYPQWWIASYSALRYGAAETGDSSEDANASNVVEALYEDRNALEQLPQQQSIHAFPRGAKPGTYLHNLLEDAATEGFAKLAHDRQALQQFVHERSELAPWQEHQQVLCDWLEKYLKTPFRLAVETPPMRLCDLQNYQAEPEFWFPANAVATRELDDLVRGAIAPGHARPALLPNTLQGMLKGFIDLVFEWQGKYYVADYKSNYLGADAQAYSAEKMQDKILDSRYDLQFVIYTLALHKLLQQRLSDYDYDTHVGGALYLFLRGNEAATAGAYFNRPPRALIETLEPLFSVEEVA</sequence>
<gene>
    <name evidence="15" type="primary">recB</name>
    <name evidence="19" type="ORF">IDAT_04190</name>
</gene>
<dbReference type="InterPro" id="IPR038726">
    <property type="entry name" value="PDDEXK_AddAB-type"/>
</dbReference>
<evidence type="ECO:0000256" key="13">
    <source>
        <dbReference type="ARBA" id="ARBA00034617"/>
    </source>
</evidence>
<dbReference type="InterPro" id="IPR014017">
    <property type="entry name" value="DNA_helicase_UvrD-like_C"/>
</dbReference>
<comment type="caution">
    <text evidence="19">The sequence shown here is derived from an EMBL/GenBank/DDBJ whole genome shotgun (WGS) entry which is preliminary data.</text>
</comment>
<dbReference type="GO" id="GO:0000724">
    <property type="term" value="P:double-strand break repair via homologous recombination"/>
    <property type="evidence" value="ECO:0007669"/>
    <property type="project" value="UniProtKB-UniRule"/>
</dbReference>
<evidence type="ECO:0000256" key="2">
    <source>
        <dbReference type="ARBA" id="ARBA00022723"/>
    </source>
</evidence>
<dbReference type="EMBL" id="JPIN01000004">
    <property type="protein sequence ID" value="KFZ29233.1"/>
    <property type="molecule type" value="Genomic_DNA"/>
</dbReference>
<evidence type="ECO:0000256" key="16">
    <source>
        <dbReference type="PROSITE-ProRule" id="PRU00560"/>
    </source>
</evidence>
<evidence type="ECO:0000259" key="17">
    <source>
        <dbReference type="PROSITE" id="PS51198"/>
    </source>
</evidence>
<dbReference type="GO" id="GO:0008854">
    <property type="term" value="F:exodeoxyribonuclease V activity"/>
    <property type="evidence" value="ECO:0007669"/>
    <property type="project" value="UniProtKB-EC"/>
</dbReference>
<evidence type="ECO:0000313" key="19">
    <source>
        <dbReference type="EMBL" id="KFZ29233.1"/>
    </source>
</evidence>
<dbReference type="PROSITE" id="PS51198">
    <property type="entry name" value="UVRD_HELICASE_ATP_BIND"/>
    <property type="match status" value="1"/>
</dbReference>
<feature type="binding site" evidence="15">
    <location>
        <position position="1000"/>
    </location>
    <ligand>
        <name>Mg(2+)</name>
        <dbReference type="ChEBI" id="CHEBI:18420"/>
    </ligand>
</feature>
<comment type="function">
    <text evidence="15">A helicase/nuclease that prepares dsDNA breaks (DSB) for recombinational DNA repair. Binds to DSBs and unwinds DNA via a highly rapid and processive ATP-dependent bidirectional helicase activity. Unwinds dsDNA until it encounters a Chi (crossover hotspot instigator) sequence from the 3' direction. Cuts ssDNA a few nucleotides 3' to the Chi site. The properties and activities of the enzyme are changed at Chi. The Chi-altered holoenzyme produces a long 3'-ssDNA overhang and facilitates RecA-binding to the ssDNA for homologous DNA recombination and repair. Holoenzyme degrades any linearized DNA that is unable to undergo homologous recombination. In the holoenzyme this subunit contributes ATPase, 3'-5' helicase, exonuclease activity and loads RecA onto ssDNA.</text>
</comment>
<keyword evidence="20" id="KW-1185">Reference proteome</keyword>
<comment type="cofactor">
    <cofactor evidence="15">
        <name>Mg(2+)</name>
        <dbReference type="ChEBI" id="CHEBI:18420"/>
    </cofactor>
    <text evidence="15">Binds 1 Mg(2+) ion per subunit.</text>
</comment>
<dbReference type="Gene3D" id="3.40.50.300">
    <property type="entry name" value="P-loop containing nucleotide triphosphate hydrolases"/>
    <property type="match status" value="2"/>
</dbReference>
<dbReference type="InterPro" id="IPR004586">
    <property type="entry name" value="RecB"/>
</dbReference>
<evidence type="ECO:0000256" key="9">
    <source>
        <dbReference type="ARBA" id="ARBA00022842"/>
    </source>
</evidence>
<dbReference type="NCBIfam" id="TIGR00609">
    <property type="entry name" value="recB"/>
    <property type="match status" value="1"/>
</dbReference>
<evidence type="ECO:0000256" key="8">
    <source>
        <dbReference type="ARBA" id="ARBA00022840"/>
    </source>
</evidence>
<dbReference type="eggNOG" id="COG1074">
    <property type="taxonomic scope" value="Bacteria"/>
</dbReference>
<dbReference type="Pfam" id="PF12705">
    <property type="entry name" value="PDDEXK_1"/>
    <property type="match status" value="1"/>
</dbReference>
<dbReference type="GO" id="GO:0043138">
    <property type="term" value="F:3'-5' DNA helicase activity"/>
    <property type="evidence" value="ECO:0007669"/>
    <property type="project" value="UniProtKB-UniRule"/>
</dbReference>
<evidence type="ECO:0000313" key="20">
    <source>
        <dbReference type="Proteomes" id="UP000053718"/>
    </source>
</evidence>
<dbReference type="GO" id="GO:0016887">
    <property type="term" value="F:ATP hydrolysis activity"/>
    <property type="evidence" value="ECO:0007669"/>
    <property type="project" value="RHEA"/>
</dbReference>
<dbReference type="GO" id="GO:0005524">
    <property type="term" value="F:ATP binding"/>
    <property type="evidence" value="ECO:0007669"/>
    <property type="project" value="UniProtKB-UniRule"/>
</dbReference>
<evidence type="ECO:0000256" key="10">
    <source>
        <dbReference type="ARBA" id="ARBA00023125"/>
    </source>
</evidence>
<keyword evidence="6 15" id="KW-0347">Helicase</keyword>
<dbReference type="SUPFAM" id="SSF52980">
    <property type="entry name" value="Restriction endonuclease-like"/>
    <property type="match status" value="1"/>
</dbReference>
<feature type="active site" description="For nuclease activity" evidence="15">
    <location>
        <position position="1132"/>
    </location>
</feature>
<keyword evidence="8 15" id="KW-0067">ATP-binding</keyword>
<feature type="domain" description="UvrD-like helicase ATP-binding" evidence="17">
    <location>
        <begin position="2"/>
        <end position="480"/>
    </location>
</feature>
<comment type="domain">
    <text evidence="15">The N-terminal DNA-binding domain is a ssDNA-dependent ATPase and has ATP-dependent 3'-5' helicase function. This domain interacts with RecC.</text>
</comment>
<keyword evidence="11 15" id="KW-0234">DNA repair</keyword>
<dbReference type="OrthoDB" id="9810135at2"/>
<feature type="binding site" evidence="15">
    <location>
        <position position="1132"/>
    </location>
    <ligand>
        <name>Mg(2+)</name>
        <dbReference type="ChEBI" id="CHEBI:18420"/>
    </ligand>
</feature>